<protein>
    <submittedName>
        <fullName evidence="1">11S globulin subunit beta</fullName>
    </submittedName>
</protein>
<reference evidence="1 2" key="1">
    <citation type="journal article" date="2018" name="Mol. Plant">
        <title>The genome of Artemisia annua provides insight into the evolution of Asteraceae family and artemisinin biosynthesis.</title>
        <authorList>
            <person name="Shen Q."/>
            <person name="Zhang L."/>
            <person name="Liao Z."/>
            <person name="Wang S."/>
            <person name="Yan T."/>
            <person name="Shi P."/>
            <person name="Liu M."/>
            <person name="Fu X."/>
            <person name="Pan Q."/>
            <person name="Wang Y."/>
            <person name="Lv Z."/>
            <person name="Lu X."/>
            <person name="Zhang F."/>
            <person name="Jiang W."/>
            <person name="Ma Y."/>
            <person name="Chen M."/>
            <person name="Hao X."/>
            <person name="Li L."/>
            <person name="Tang Y."/>
            <person name="Lv G."/>
            <person name="Zhou Y."/>
            <person name="Sun X."/>
            <person name="Brodelius P.E."/>
            <person name="Rose J.K.C."/>
            <person name="Tang K."/>
        </authorList>
    </citation>
    <scope>NUCLEOTIDE SEQUENCE [LARGE SCALE GENOMIC DNA]</scope>
    <source>
        <strain evidence="2">cv. Huhao1</strain>
        <tissue evidence="1">Leaf</tissue>
    </source>
</reference>
<dbReference type="OrthoDB" id="1903982at2759"/>
<dbReference type="InterPro" id="IPR006044">
    <property type="entry name" value="11S_seedstore_pln"/>
</dbReference>
<comment type="caution">
    <text evidence="1">The sequence shown here is derived from an EMBL/GenBank/DDBJ whole genome shotgun (WGS) entry which is preliminary data.</text>
</comment>
<evidence type="ECO:0000313" key="2">
    <source>
        <dbReference type="Proteomes" id="UP000245207"/>
    </source>
</evidence>
<evidence type="ECO:0000313" key="1">
    <source>
        <dbReference type="EMBL" id="PWA98597.1"/>
    </source>
</evidence>
<dbReference type="Proteomes" id="UP000245207">
    <property type="component" value="Unassembled WGS sequence"/>
</dbReference>
<accession>A0A2U1QKW4</accession>
<gene>
    <name evidence="1" type="ORF">CTI12_AA017200</name>
</gene>
<dbReference type="GO" id="GO:0045735">
    <property type="term" value="F:nutrient reservoir activity"/>
    <property type="evidence" value="ECO:0007669"/>
    <property type="project" value="InterPro"/>
</dbReference>
<keyword evidence="2" id="KW-1185">Reference proteome</keyword>
<organism evidence="1 2">
    <name type="scientific">Artemisia annua</name>
    <name type="common">Sweet wormwood</name>
    <dbReference type="NCBI Taxonomy" id="35608"/>
    <lineage>
        <taxon>Eukaryota</taxon>
        <taxon>Viridiplantae</taxon>
        <taxon>Streptophyta</taxon>
        <taxon>Embryophyta</taxon>
        <taxon>Tracheophyta</taxon>
        <taxon>Spermatophyta</taxon>
        <taxon>Magnoliopsida</taxon>
        <taxon>eudicotyledons</taxon>
        <taxon>Gunneridae</taxon>
        <taxon>Pentapetalae</taxon>
        <taxon>asterids</taxon>
        <taxon>campanulids</taxon>
        <taxon>Asterales</taxon>
        <taxon>Asteraceae</taxon>
        <taxon>Asteroideae</taxon>
        <taxon>Anthemideae</taxon>
        <taxon>Artemisiinae</taxon>
        <taxon>Artemisia</taxon>
    </lineage>
</organism>
<proteinExistence type="predicted"/>
<dbReference type="EMBL" id="PKPP01000059">
    <property type="protein sequence ID" value="PWA98597.1"/>
    <property type="molecule type" value="Genomic_DNA"/>
</dbReference>
<dbReference type="AlphaFoldDB" id="A0A2U1QKW4"/>
<dbReference type="STRING" id="35608.A0A2U1QKW4"/>
<dbReference type="Gene3D" id="2.60.120.10">
    <property type="entry name" value="Jelly Rolls"/>
    <property type="match status" value="1"/>
</dbReference>
<dbReference type="PRINTS" id="PR00439">
    <property type="entry name" value="11SGLOBULIN"/>
</dbReference>
<sequence>MRIKMMIPQNYAVINRAGQQGCRWVAFKSNENAMISNLAGRVPLSEACIVSVGCLVMCEDGLKETSSKLPVFACSSYRPQTHSRALSQVAIDHDEVQWVGQLESEGTK</sequence>
<dbReference type="InterPro" id="IPR014710">
    <property type="entry name" value="RmlC-like_jellyroll"/>
</dbReference>
<name>A0A2U1QKW4_ARTAN</name>